<dbReference type="GO" id="GO:0050897">
    <property type="term" value="F:cobalt ion binding"/>
    <property type="evidence" value="ECO:0007669"/>
    <property type="project" value="TreeGrafter"/>
</dbReference>
<keyword evidence="8" id="KW-0460">Magnesium</keyword>
<dbReference type="FunFam" id="1.20.58.340:FF:000012">
    <property type="entry name" value="Magnesium transport protein CorA"/>
    <property type="match status" value="1"/>
</dbReference>
<dbReference type="SUPFAM" id="SSF143865">
    <property type="entry name" value="CorA soluble domain-like"/>
    <property type="match status" value="1"/>
</dbReference>
<organism evidence="9 10">
    <name type="scientific">Bacillus taeanensis</name>
    <dbReference type="NCBI Taxonomy" id="273032"/>
    <lineage>
        <taxon>Bacteria</taxon>
        <taxon>Bacillati</taxon>
        <taxon>Bacillota</taxon>
        <taxon>Bacilli</taxon>
        <taxon>Bacillales</taxon>
        <taxon>Bacillaceae</taxon>
        <taxon>Bacillus</taxon>
    </lineage>
</organism>
<dbReference type="GO" id="GO:0015095">
    <property type="term" value="F:magnesium ion transmembrane transporter activity"/>
    <property type="evidence" value="ECO:0007669"/>
    <property type="project" value="UniProtKB-UniRule"/>
</dbReference>
<evidence type="ECO:0000256" key="2">
    <source>
        <dbReference type="ARBA" id="ARBA00009765"/>
    </source>
</evidence>
<dbReference type="OrthoDB" id="9803416at2"/>
<keyword evidence="7 8" id="KW-0472">Membrane</keyword>
<dbReference type="AlphaFoldDB" id="A0A366XRT4"/>
<gene>
    <name evidence="8 9" type="primary">corA</name>
    <name evidence="9" type="ORF">DS031_13050</name>
</gene>
<dbReference type="Proteomes" id="UP000253314">
    <property type="component" value="Unassembled WGS sequence"/>
</dbReference>
<keyword evidence="8" id="KW-0406">Ion transport</keyword>
<keyword evidence="5 8" id="KW-0812">Transmembrane</keyword>
<evidence type="ECO:0000256" key="6">
    <source>
        <dbReference type="ARBA" id="ARBA00022989"/>
    </source>
</evidence>
<evidence type="ECO:0000256" key="1">
    <source>
        <dbReference type="ARBA" id="ARBA00004651"/>
    </source>
</evidence>
<dbReference type="Gene3D" id="1.20.58.340">
    <property type="entry name" value="Magnesium transport protein CorA, transmembrane region"/>
    <property type="match status" value="2"/>
</dbReference>
<dbReference type="GO" id="GO:0000287">
    <property type="term" value="F:magnesium ion binding"/>
    <property type="evidence" value="ECO:0007669"/>
    <property type="project" value="TreeGrafter"/>
</dbReference>
<keyword evidence="4 8" id="KW-1003">Cell membrane</keyword>
<dbReference type="Pfam" id="PF01544">
    <property type="entry name" value="CorA"/>
    <property type="match status" value="1"/>
</dbReference>
<comment type="similarity">
    <text evidence="2 8">Belongs to the CorA metal ion transporter (MIT) (TC 1.A.35) family.</text>
</comment>
<feature type="transmembrane region" description="Helical" evidence="8">
    <location>
        <begin position="256"/>
        <end position="279"/>
    </location>
</feature>
<evidence type="ECO:0000256" key="4">
    <source>
        <dbReference type="ARBA" id="ARBA00022475"/>
    </source>
</evidence>
<dbReference type="CDD" id="cd12831">
    <property type="entry name" value="TmCorA-like_u2"/>
    <property type="match status" value="1"/>
</dbReference>
<comment type="subcellular location">
    <subcellularLocation>
        <location evidence="1">Cell membrane</location>
        <topology evidence="1">Multi-pass membrane protein</topology>
    </subcellularLocation>
    <subcellularLocation>
        <location evidence="8">Membrane</location>
        <topology evidence="8">Multi-pass membrane protein</topology>
    </subcellularLocation>
</comment>
<evidence type="ECO:0000313" key="9">
    <source>
        <dbReference type="EMBL" id="RBW69080.1"/>
    </source>
</evidence>
<evidence type="ECO:0000256" key="5">
    <source>
        <dbReference type="ARBA" id="ARBA00022692"/>
    </source>
</evidence>
<dbReference type="InterPro" id="IPR045861">
    <property type="entry name" value="CorA_cytoplasmic_dom"/>
</dbReference>
<comment type="caution">
    <text evidence="9">The sequence shown here is derived from an EMBL/GenBank/DDBJ whole genome shotgun (WGS) entry which is preliminary data.</text>
</comment>
<evidence type="ECO:0000313" key="10">
    <source>
        <dbReference type="Proteomes" id="UP000253314"/>
    </source>
</evidence>
<dbReference type="InterPro" id="IPR045863">
    <property type="entry name" value="CorA_TM1_TM2"/>
</dbReference>
<feature type="transmembrane region" description="Helical" evidence="8">
    <location>
        <begin position="291"/>
        <end position="311"/>
    </location>
</feature>
<dbReference type="GO" id="GO:0015087">
    <property type="term" value="F:cobalt ion transmembrane transporter activity"/>
    <property type="evidence" value="ECO:0007669"/>
    <property type="project" value="UniProtKB-UniRule"/>
</dbReference>
<dbReference type="Gene3D" id="3.30.460.20">
    <property type="entry name" value="CorA soluble domain-like"/>
    <property type="match status" value="1"/>
</dbReference>
<dbReference type="PANTHER" id="PTHR46494">
    <property type="entry name" value="CORA FAMILY METAL ION TRANSPORTER (EUROFUNG)"/>
    <property type="match status" value="1"/>
</dbReference>
<evidence type="ECO:0000256" key="3">
    <source>
        <dbReference type="ARBA" id="ARBA00022448"/>
    </source>
</evidence>
<evidence type="ECO:0000256" key="7">
    <source>
        <dbReference type="ARBA" id="ARBA00023136"/>
    </source>
</evidence>
<dbReference type="NCBIfam" id="TIGR00383">
    <property type="entry name" value="corA"/>
    <property type="match status" value="1"/>
</dbReference>
<evidence type="ECO:0000256" key="8">
    <source>
        <dbReference type="RuleBase" id="RU362010"/>
    </source>
</evidence>
<dbReference type="InterPro" id="IPR002523">
    <property type="entry name" value="MgTranspt_CorA/ZnTranspt_ZntB"/>
</dbReference>
<dbReference type="PANTHER" id="PTHR46494:SF1">
    <property type="entry name" value="CORA FAMILY METAL ION TRANSPORTER (EUROFUNG)"/>
    <property type="match status" value="1"/>
</dbReference>
<reference evidence="9 10" key="1">
    <citation type="submission" date="2018-07" db="EMBL/GenBank/DDBJ databases">
        <title>Lottiidibacillus patelloidae gen. nov., sp. nov., isolated from the intestinal tract of a marine limpet and the reclassification of B. taeanensis BH030017T, B. algicola KMM 3737T and B. hwajinpoensis SW-72T as genus Lottiidibacillus.</title>
        <authorList>
            <person name="Liu R."/>
            <person name="Huang Z."/>
        </authorList>
    </citation>
    <scope>NUCLEOTIDE SEQUENCE [LARGE SCALE GENOMIC DNA]</scope>
    <source>
        <strain evidence="9 10">BH030017</strain>
    </source>
</reference>
<protein>
    <recommendedName>
        <fullName evidence="8">Magnesium transport protein CorA</fullName>
    </recommendedName>
</protein>
<dbReference type="EMBL" id="QOCW01000013">
    <property type="protein sequence ID" value="RBW69080.1"/>
    <property type="molecule type" value="Genomic_DNA"/>
</dbReference>
<dbReference type="GO" id="GO:0005886">
    <property type="term" value="C:plasma membrane"/>
    <property type="evidence" value="ECO:0007669"/>
    <property type="project" value="UniProtKB-SubCell"/>
</dbReference>
<keyword evidence="10" id="KW-1185">Reference proteome</keyword>
<proteinExistence type="inferred from homology"/>
<dbReference type="SUPFAM" id="SSF144083">
    <property type="entry name" value="Magnesium transport protein CorA, transmembrane region"/>
    <property type="match status" value="1"/>
</dbReference>
<keyword evidence="3 8" id="KW-0813">Transport</keyword>
<name>A0A366XRT4_9BACI</name>
<dbReference type="RefSeq" id="WP_113806512.1">
    <property type="nucleotide sequence ID" value="NZ_QOCW01000013.1"/>
</dbReference>
<accession>A0A366XRT4</accession>
<sequence length="319" mass="38450">MIRILAVKQNLEIEKNLSVEQLNLDLYSWYWADFSEPIEEENNLLSSYFHFHPLAIEDCFHILQRPKLDYYKKANFFVTHALNQTTLEPEEIDLFIGKNFVVTYHHRKQHEIDKAWKQVEKITEKREYGPYYVLYLLMDSMVDNYFPIVYKIEDALNQIENNPHNKSMKHLMEDLFDIRSQLLQLRHTIIPMRDLLYRILYSSHLNIREINDLYEYFSDIYDHLLRLTEKIDSNREMTADIRDSYLSINTHHMNRVMMVLTVITTIFMPLTFIAGIYGMNFMNMPELTWEYSYFIVLAVMAGIALSMFIWFKQKGWFDN</sequence>
<dbReference type="InterPro" id="IPR004488">
    <property type="entry name" value="Mg/Co-transport_prot_CorA"/>
</dbReference>
<keyword evidence="6 8" id="KW-1133">Transmembrane helix</keyword>
<comment type="function">
    <text evidence="8">Mediates influx of magnesium ions.</text>
</comment>